<comment type="caution">
    <text evidence="3">The sequence shown here is derived from an EMBL/GenBank/DDBJ whole genome shotgun (WGS) entry which is preliminary data.</text>
</comment>
<reference evidence="3 4" key="1">
    <citation type="submission" date="2022-07" db="EMBL/GenBank/DDBJ databases">
        <title>Methylomonas rivi sp. nov., Methylomonas rosea sp. nov., Methylomonas aureus sp. nov. and Methylomonas subterranea sp. nov., four novel methanotrophs isolated from a freshwater creek and the deep terrestrial subsurface.</title>
        <authorList>
            <person name="Abin C."/>
            <person name="Sankaranarayanan K."/>
            <person name="Garner C."/>
            <person name="Sindelar R."/>
            <person name="Kotary K."/>
            <person name="Garner R."/>
            <person name="Barclay S."/>
            <person name="Lawson P."/>
            <person name="Krumholz L."/>
        </authorList>
    </citation>
    <scope>NUCLEOTIDE SEQUENCE [LARGE SCALE GENOMIC DNA]</scope>
    <source>
        <strain evidence="3 4">SURF-1</strain>
    </source>
</reference>
<dbReference type="EMBL" id="JANIBM010000004">
    <property type="protein sequence ID" value="MCQ8180477.1"/>
    <property type="molecule type" value="Genomic_DNA"/>
</dbReference>
<dbReference type="CDD" id="cd20750">
    <property type="entry name" value="cyt_c_I"/>
    <property type="match status" value="1"/>
</dbReference>
<keyword evidence="4" id="KW-1185">Reference proteome</keyword>
<evidence type="ECO:0000256" key="1">
    <source>
        <dbReference type="SAM" id="SignalP"/>
    </source>
</evidence>
<accession>A0ABT1UEB5</accession>
<proteinExistence type="predicted"/>
<protein>
    <submittedName>
        <fullName evidence="3">Cytochrome P460 family protein</fullName>
    </submittedName>
</protein>
<feature type="chain" id="PRO_5046349511" evidence="1">
    <location>
        <begin position="21"/>
        <end position="184"/>
    </location>
</feature>
<sequence>MQLRLIFAACLALASTPGCAADSLAETFGSIVATNGTIHLPPAVRSRWQHLGSWLVADPNAPGHGFHDVYTQPDAAAYYRRHGRFPDGAMLVKQISAIRHAQLTTGAADYAGDAKVWFVMVKDAIGRFAGHRDWGDGWGWALFEAKNPQANVSQGYVAACRNCHLPAQSSDRVFVQGYPGLHAE</sequence>
<organism evidence="3 4">
    <name type="scientific">Methylomonas aurea</name>
    <dbReference type="NCBI Taxonomy" id="2952224"/>
    <lineage>
        <taxon>Bacteria</taxon>
        <taxon>Pseudomonadati</taxon>
        <taxon>Pseudomonadota</taxon>
        <taxon>Gammaproteobacteria</taxon>
        <taxon>Methylococcales</taxon>
        <taxon>Methylococcaceae</taxon>
        <taxon>Methylomonas</taxon>
    </lineage>
</organism>
<evidence type="ECO:0000313" key="4">
    <source>
        <dbReference type="Proteomes" id="UP001524569"/>
    </source>
</evidence>
<dbReference type="Pfam" id="PF16694">
    <property type="entry name" value="Cytochrome_P460"/>
    <property type="match status" value="1"/>
</dbReference>
<dbReference type="RefSeq" id="WP_256609843.1">
    <property type="nucleotide sequence ID" value="NZ_JANIBM010000004.1"/>
</dbReference>
<name>A0ABT1UEB5_9GAMM</name>
<keyword evidence="1" id="KW-0732">Signal</keyword>
<gene>
    <name evidence="3" type="ORF">NP603_05110</name>
</gene>
<dbReference type="InterPro" id="IPR038142">
    <property type="entry name" value="Cytochrome_P460_sp"/>
</dbReference>
<feature type="domain" description="Cytochrome P460" evidence="2">
    <location>
        <begin position="47"/>
        <end position="174"/>
    </location>
</feature>
<dbReference type="Proteomes" id="UP001524569">
    <property type="component" value="Unassembled WGS sequence"/>
</dbReference>
<feature type="signal peptide" evidence="1">
    <location>
        <begin position="1"/>
        <end position="20"/>
    </location>
</feature>
<dbReference type="InterPro" id="IPR032033">
    <property type="entry name" value="Cytochrome_P460"/>
</dbReference>
<evidence type="ECO:0000313" key="3">
    <source>
        <dbReference type="EMBL" id="MCQ8180477.1"/>
    </source>
</evidence>
<evidence type="ECO:0000259" key="2">
    <source>
        <dbReference type="Pfam" id="PF16694"/>
    </source>
</evidence>
<dbReference type="Gene3D" id="3.50.70.20">
    <property type="entry name" value="Cytochrome P460"/>
    <property type="match status" value="1"/>
</dbReference>